<sequence length="1322" mass="150147">MKIRDIQIDGFGVWTGLSVDSLSENMTLFYGPNEAGKTTLMQFVRAMLYGFTPERRGRYLPPIHGGTPGGAIRVTGPGGGYEIRRRAQLTDTDSMGQLTVTGADGLSQGQHRLASLLGQIDESIFKNVFAIGLRELQELSTLDDTSAADELYKLSSGLDRVSLVDCMRSLRNGRKKLIGATVAEEEELGRLVGWQRRREKLRDEIEDLTRSGRRWTELAALKRTQQQEITQLTERVSRWEHDGKTVEVAISVYDIWTQQAALREEIEGFQGDADLAEDAPAQLEQLNGQLEERKQKLEDLKQKRRELREKAENLPLSRRLTDMQGRIDAASQQGTWIEALQEQIDSLDGQIAKAEQQLEADAEKLGLDEEDRLALLDGKQSAVPDLSRATLSALSEPAKNVKDHTFRLRQSREEGLRDKKEVERLEIKLGETLEHAHATDLQLALKRQGEAIASIRQCIQTEEHLEKLKRHYRELEKESLDLATDQALPIERTILLFLPFVLGGMSFLYGLFHLFGWTAMVESPSNNTGMLCIMFGILALGWYYFIRERGDRGTSLDLEDCERQIDTLRHQVREVEIERDELQRLLPPGNGSLETRLREAEELLAELENALPHYHSHLAATQRLATSRKRAEAASNGLKDARLQWQKTLEQLGLSESLSPSSIRKLSEGYETLMASRRRVQELENERSQRRRELQALAKRIEGLYLEAVGPEADAGVATKPAREWEDEVDSDRNPHESKLNSKSKQPPKPETTAGPPLRKDPLGQLNHLNEELSRQQHWIKRRRELIEQDHQYKKQQAALVRAIERSEQNRRSLWAKCGVATSDQFYALVDRKNKVNQTTEKADKLQEQFRKMIGNQVDYDEVVEQLQDAKQTDLESRWERISQQITQSQQRIDALRTKQGELSQEMKQLCESTRLASAQLELGCVERQIEGLARRWQTLAMTSCLLEDVCKTVENERQPETLREASGFLAQLTDGKYTRIWTPLGTNCLNIDASEGGSLRLEVLSRGTREAVFIALRLSLAAAYSRRGVMLPLVLDDVLVNFDRTRALHAARTLQTFAELGHQVMMFTCHEHIADIFHEIGSEVRLLPEQGAPGAATIMEPPEYEEDEEEYAEYIEEESEPEPEPAPEPEPVAEIEPEPEPEPEPAPQPPPAPVVIIQPPAPKPVPPRQPVAPPPPPPRPEPVVRKPEPRPEPVRPAPRPEPVRPEPPVAPEPVYKAPEPEPVYEQESAIDWMWYEREEADLPAPETFQRREEEIQEDRPRDESETEAMRRALAQVEAAGANHHWAPEGESQNPESPSNNMEPQDEAWWDKQRSLNGKAPK</sequence>
<dbReference type="Pfam" id="PF13514">
    <property type="entry name" value="AAA_27"/>
    <property type="match status" value="1"/>
</dbReference>
<dbReference type="PANTHER" id="PTHR41259">
    <property type="entry name" value="DOUBLE-STRAND BREAK REPAIR RAD50 ATPASE, PUTATIVE-RELATED"/>
    <property type="match status" value="1"/>
</dbReference>
<feature type="transmembrane region" description="Helical" evidence="3">
    <location>
        <begin position="528"/>
        <end position="546"/>
    </location>
</feature>
<keyword evidence="1" id="KW-0175">Coiled coil</keyword>
<dbReference type="KEGG" id="rml:FF011L_39160"/>
<keyword evidence="3" id="KW-0472">Membrane</keyword>
<feature type="transmembrane region" description="Helical" evidence="3">
    <location>
        <begin position="494"/>
        <end position="516"/>
    </location>
</feature>
<dbReference type="OrthoDB" id="9764467at2"/>
<proteinExistence type="predicted"/>
<feature type="compositionally biased region" description="Pro residues" evidence="2">
    <location>
        <begin position="1145"/>
        <end position="1182"/>
    </location>
</feature>
<feature type="compositionally biased region" description="Polar residues" evidence="2">
    <location>
        <begin position="1291"/>
        <end position="1303"/>
    </location>
</feature>
<feature type="compositionally biased region" description="Acidic residues" evidence="2">
    <location>
        <begin position="1103"/>
        <end position="1144"/>
    </location>
</feature>
<feature type="compositionally biased region" description="Pro residues" evidence="2">
    <location>
        <begin position="1195"/>
        <end position="1212"/>
    </location>
</feature>
<name>A0A517MJR5_9BACT</name>
<feature type="domain" description="YhaN AAA" evidence="4">
    <location>
        <begin position="1"/>
        <end position="138"/>
    </location>
</feature>
<feature type="coiled-coil region" evidence="1">
    <location>
        <begin position="191"/>
        <end position="242"/>
    </location>
</feature>
<evidence type="ECO:0000256" key="1">
    <source>
        <dbReference type="SAM" id="Coils"/>
    </source>
</evidence>
<dbReference type="Proteomes" id="UP000320672">
    <property type="component" value="Chromosome"/>
</dbReference>
<dbReference type="InterPro" id="IPR027417">
    <property type="entry name" value="P-loop_NTPase"/>
</dbReference>
<evidence type="ECO:0000259" key="4">
    <source>
        <dbReference type="Pfam" id="PF13514"/>
    </source>
</evidence>
<accession>A0A517MJR5</accession>
<dbReference type="InterPro" id="IPR038734">
    <property type="entry name" value="YhaN_AAA"/>
</dbReference>
<evidence type="ECO:0000256" key="2">
    <source>
        <dbReference type="SAM" id="MobiDB-lite"/>
    </source>
</evidence>
<dbReference type="RefSeq" id="WP_145353070.1">
    <property type="nucleotide sequence ID" value="NZ_CP036262.1"/>
</dbReference>
<keyword evidence="3" id="KW-1133">Transmembrane helix</keyword>
<evidence type="ECO:0000313" key="6">
    <source>
        <dbReference type="Proteomes" id="UP000320672"/>
    </source>
</evidence>
<dbReference type="SUPFAM" id="SSF52540">
    <property type="entry name" value="P-loop containing nucleoside triphosphate hydrolases"/>
    <property type="match status" value="1"/>
</dbReference>
<dbReference type="EMBL" id="CP036262">
    <property type="protein sequence ID" value="QDS95129.1"/>
    <property type="molecule type" value="Genomic_DNA"/>
</dbReference>
<feature type="coiled-coil region" evidence="1">
    <location>
        <begin position="829"/>
        <end position="856"/>
    </location>
</feature>
<keyword evidence="6" id="KW-1185">Reference proteome</keyword>
<protein>
    <recommendedName>
        <fullName evidence="4">YhaN AAA domain-containing protein</fullName>
    </recommendedName>
</protein>
<gene>
    <name evidence="5" type="ORF">FF011L_39160</name>
</gene>
<feature type="coiled-coil region" evidence="1">
    <location>
        <begin position="886"/>
        <end position="936"/>
    </location>
</feature>
<feature type="compositionally biased region" description="Basic and acidic residues" evidence="2">
    <location>
        <begin position="731"/>
        <end position="740"/>
    </location>
</feature>
<reference evidence="5 6" key="1">
    <citation type="submission" date="2019-02" db="EMBL/GenBank/DDBJ databases">
        <title>Deep-cultivation of Planctomycetes and their phenomic and genomic characterization uncovers novel biology.</title>
        <authorList>
            <person name="Wiegand S."/>
            <person name="Jogler M."/>
            <person name="Boedeker C."/>
            <person name="Pinto D."/>
            <person name="Vollmers J."/>
            <person name="Rivas-Marin E."/>
            <person name="Kohn T."/>
            <person name="Peeters S.H."/>
            <person name="Heuer A."/>
            <person name="Rast P."/>
            <person name="Oberbeckmann S."/>
            <person name="Bunk B."/>
            <person name="Jeske O."/>
            <person name="Meyerdierks A."/>
            <person name="Storesund J.E."/>
            <person name="Kallscheuer N."/>
            <person name="Luecker S."/>
            <person name="Lage O.M."/>
            <person name="Pohl T."/>
            <person name="Merkel B.J."/>
            <person name="Hornburger P."/>
            <person name="Mueller R.-W."/>
            <person name="Bruemmer F."/>
            <person name="Labrenz M."/>
            <person name="Spormann A.M."/>
            <person name="Op den Camp H."/>
            <person name="Overmann J."/>
            <person name="Amann R."/>
            <person name="Jetten M.S.M."/>
            <person name="Mascher T."/>
            <person name="Medema M.H."/>
            <person name="Devos D.P."/>
            <person name="Kaster A.-K."/>
            <person name="Ovreas L."/>
            <person name="Rohde M."/>
            <person name="Galperin M.Y."/>
            <person name="Jogler C."/>
        </authorList>
    </citation>
    <scope>NUCLEOTIDE SEQUENCE [LARGE SCALE GENOMIC DNA]</scope>
    <source>
        <strain evidence="5 6">FF011L</strain>
    </source>
</reference>
<feature type="coiled-coil region" evidence="1">
    <location>
        <begin position="558"/>
        <end position="617"/>
    </location>
</feature>
<feature type="compositionally biased region" description="Basic and acidic residues" evidence="2">
    <location>
        <begin position="1183"/>
        <end position="1194"/>
    </location>
</feature>
<dbReference type="Gene3D" id="3.40.50.300">
    <property type="entry name" value="P-loop containing nucleotide triphosphate hydrolases"/>
    <property type="match status" value="2"/>
</dbReference>
<feature type="region of interest" description="Disordered" evidence="2">
    <location>
        <begin position="715"/>
        <end position="764"/>
    </location>
</feature>
<dbReference type="PRINTS" id="PR01217">
    <property type="entry name" value="PRICHEXTENSN"/>
</dbReference>
<feature type="compositionally biased region" description="Basic and acidic residues" evidence="2">
    <location>
        <begin position="1249"/>
        <end position="1271"/>
    </location>
</feature>
<evidence type="ECO:0000313" key="5">
    <source>
        <dbReference type="EMBL" id="QDS95129.1"/>
    </source>
</evidence>
<feature type="coiled-coil region" evidence="1">
    <location>
        <begin position="666"/>
        <end position="700"/>
    </location>
</feature>
<organism evidence="5 6">
    <name type="scientific">Roseimaritima multifibrata</name>
    <dbReference type="NCBI Taxonomy" id="1930274"/>
    <lineage>
        <taxon>Bacteria</taxon>
        <taxon>Pseudomonadati</taxon>
        <taxon>Planctomycetota</taxon>
        <taxon>Planctomycetia</taxon>
        <taxon>Pirellulales</taxon>
        <taxon>Pirellulaceae</taxon>
        <taxon>Roseimaritima</taxon>
    </lineage>
</organism>
<keyword evidence="3" id="KW-0812">Transmembrane</keyword>
<feature type="coiled-coil region" evidence="1">
    <location>
        <begin position="458"/>
        <end position="485"/>
    </location>
</feature>
<feature type="region of interest" description="Disordered" evidence="2">
    <location>
        <begin position="1095"/>
        <end position="1322"/>
    </location>
</feature>
<feature type="coiled-coil region" evidence="1">
    <location>
        <begin position="283"/>
        <end position="364"/>
    </location>
</feature>
<dbReference type="PANTHER" id="PTHR41259:SF1">
    <property type="entry name" value="DOUBLE-STRAND BREAK REPAIR RAD50 ATPASE, PUTATIVE-RELATED"/>
    <property type="match status" value="1"/>
</dbReference>
<evidence type="ECO:0000256" key="3">
    <source>
        <dbReference type="SAM" id="Phobius"/>
    </source>
</evidence>